<protein>
    <submittedName>
        <fullName evidence="2">Uncharacterized protein</fullName>
    </submittedName>
</protein>
<sequence length="76" mass="8059">MTQRDNTTETGDSPATESEHSESKRSRECVSRTLQSVRGGIESGLPAGVGGGVSLLRGVRALRRGQREHGVGQLVL</sequence>
<gene>
    <name evidence="2" type="ORF">ACFQE6_30500</name>
</gene>
<dbReference type="AlphaFoldDB" id="A0ABD5SXB0"/>
<feature type="compositionally biased region" description="Polar residues" evidence="1">
    <location>
        <begin position="1"/>
        <end position="16"/>
    </location>
</feature>
<evidence type="ECO:0000313" key="3">
    <source>
        <dbReference type="Proteomes" id="UP001596383"/>
    </source>
</evidence>
<evidence type="ECO:0000256" key="1">
    <source>
        <dbReference type="SAM" id="MobiDB-lite"/>
    </source>
</evidence>
<proteinExistence type="predicted"/>
<feature type="region of interest" description="Disordered" evidence="1">
    <location>
        <begin position="1"/>
        <end position="52"/>
    </location>
</feature>
<keyword evidence="3" id="KW-1185">Reference proteome</keyword>
<feature type="non-terminal residue" evidence="2">
    <location>
        <position position="76"/>
    </location>
</feature>
<comment type="caution">
    <text evidence="2">The sequence shown here is derived from an EMBL/GenBank/DDBJ whole genome shotgun (WGS) entry which is preliminary data.</text>
</comment>
<organism evidence="2 3">
    <name type="scientific">Natrinema soli</name>
    <dbReference type="NCBI Taxonomy" id="1930624"/>
    <lineage>
        <taxon>Archaea</taxon>
        <taxon>Methanobacteriati</taxon>
        <taxon>Methanobacteriota</taxon>
        <taxon>Stenosarchaea group</taxon>
        <taxon>Halobacteria</taxon>
        <taxon>Halobacteriales</taxon>
        <taxon>Natrialbaceae</taxon>
        <taxon>Natrinema</taxon>
    </lineage>
</organism>
<reference evidence="2 3" key="1">
    <citation type="journal article" date="2019" name="Int. J. Syst. Evol. Microbiol.">
        <title>The Global Catalogue of Microorganisms (GCM) 10K type strain sequencing project: providing services to taxonomists for standard genome sequencing and annotation.</title>
        <authorList>
            <consortium name="The Broad Institute Genomics Platform"/>
            <consortium name="The Broad Institute Genome Sequencing Center for Infectious Disease"/>
            <person name="Wu L."/>
            <person name="Ma J."/>
        </authorList>
    </citation>
    <scope>NUCLEOTIDE SEQUENCE [LARGE SCALE GENOMIC DNA]</scope>
    <source>
        <strain evidence="2 3">LMG 29247</strain>
    </source>
</reference>
<dbReference type="Proteomes" id="UP001596383">
    <property type="component" value="Unassembled WGS sequence"/>
</dbReference>
<dbReference type="EMBL" id="JBHSWV010000697">
    <property type="protein sequence ID" value="MFC6769199.1"/>
    <property type="molecule type" value="Genomic_DNA"/>
</dbReference>
<feature type="compositionally biased region" description="Basic and acidic residues" evidence="1">
    <location>
        <begin position="17"/>
        <end position="30"/>
    </location>
</feature>
<accession>A0ABD5SXB0</accession>
<evidence type="ECO:0000313" key="2">
    <source>
        <dbReference type="EMBL" id="MFC6769199.1"/>
    </source>
</evidence>
<name>A0ABD5SXB0_9EURY</name>